<evidence type="ECO:0000256" key="1">
    <source>
        <dbReference type="ARBA" id="ARBA00023172"/>
    </source>
</evidence>
<feature type="non-terminal residue" evidence="3">
    <location>
        <position position="1"/>
    </location>
</feature>
<dbReference type="SUPFAM" id="SSF56349">
    <property type="entry name" value="DNA breaking-rejoining enzymes"/>
    <property type="match status" value="1"/>
</dbReference>
<accession>A0A5J4TM08</accession>
<evidence type="ECO:0000313" key="4">
    <source>
        <dbReference type="Proteomes" id="UP000324800"/>
    </source>
</evidence>
<proteinExistence type="predicted"/>
<dbReference type="Pfam" id="PF00589">
    <property type="entry name" value="Phage_integrase"/>
    <property type="match status" value="1"/>
</dbReference>
<name>A0A5J4TM08_9EUKA</name>
<evidence type="ECO:0000313" key="3">
    <source>
        <dbReference type="EMBL" id="KAA6359267.1"/>
    </source>
</evidence>
<dbReference type="AlphaFoldDB" id="A0A5J4TM08"/>
<gene>
    <name evidence="3" type="ORF">EZS28_045206</name>
</gene>
<dbReference type="EMBL" id="SNRW01028652">
    <property type="protein sequence ID" value="KAA6359267.1"/>
    <property type="molecule type" value="Genomic_DNA"/>
</dbReference>
<dbReference type="GO" id="GO:0003677">
    <property type="term" value="F:DNA binding"/>
    <property type="evidence" value="ECO:0007669"/>
    <property type="project" value="InterPro"/>
</dbReference>
<dbReference type="Gene3D" id="1.10.443.10">
    <property type="entry name" value="Intergrase catalytic core"/>
    <property type="match status" value="1"/>
</dbReference>
<dbReference type="GO" id="GO:0006310">
    <property type="term" value="P:DNA recombination"/>
    <property type="evidence" value="ECO:0007669"/>
    <property type="project" value="UniProtKB-KW"/>
</dbReference>
<dbReference type="PROSITE" id="PS51898">
    <property type="entry name" value="TYR_RECOMBINASE"/>
    <property type="match status" value="1"/>
</dbReference>
<dbReference type="InterPro" id="IPR013762">
    <property type="entry name" value="Integrase-like_cat_sf"/>
</dbReference>
<feature type="domain" description="Tyr recombinase" evidence="2">
    <location>
        <begin position="3"/>
        <end position="201"/>
    </location>
</feature>
<dbReference type="GO" id="GO:0015074">
    <property type="term" value="P:DNA integration"/>
    <property type="evidence" value="ECO:0007669"/>
    <property type="project" value="InterPro"/>
</dbReference>
<organism evidence="3 4">
    <name type="scientific">Streblomastix strix</name>
    <dbReference type="NCBI Taxonomy" id="222440"/>
    <lineage>
        <taxon>Eukaryota</taxon>
        <taxon>Metamonada</taxon>
        <taxon>Preaxostyla</taxon>
        <taxon>Oxymonadida</taxon>
        <taxon>Streblomastigidae</taxon>
        <taxon>Streblomastix</taxon>
    </lineage>
</organism>
<sequence>YCIGSVRMSTPSINLLWKLIEDKQKTIISVNDETKMTIIMILIMIYTNLRLKELHRANIDLIKLDEGIITIETIVKKGETGTVKLTIRSSEKEANSVIYWMNNWRCEQKSYKQSEIWRNITADKHYTYESCSKLIRKQMCEAGIPKGQRVTSIRAAAITKAINLGASAEQVNRWSRHADTANTVLKFYDRNNNEDIRRLIQI</sequence>
<dbReference type="InterPro" id="IPR002104">
    <property type="entry name" value="Integrase_catalytic"/>
</dbReference>
<comment type="caution">
    <text evidence="3">The sequence shown here is derived from an EMBL/GenBank/DDBJ whole genome shotgun (WGS) entry which is preliminary data.</text>
</comment>
<reference evidence="3 4" key="1">
    <citation type="submission" date="2019-03" db="EMBL/GenBank/DDBJ databases">
        <title>Single cell metagenomics reveals metabolic interactions within the superorganism composed of flagellate Streblomastix strix and complex community of Bacteroidetes bacteria on its surface.</title>
        <authorList>
            <person name="Treitli S.C."/>
            <person name="Kolisko M."/>
            <person name="Husnik F."/>
            <person name="Keeling P."/>
            <person name="Hampl V."/>
        </authorList>
    </citation>
    <scope>NUCLEOTIDE SEQUENCE [LARGE SCALE GENOMIC DNA]</scope>
    <source>
        <strain evidence="3">ST1C</strain>
    </source>
</reference>
<evidence type="ECO:0000259" key="2">
    <source>
        <dbReference type="PROSITE" id="PS51898"/>
    </source>
</evidence>
<dbReference type="InterPro" id="IPR011010">
    <property type="entry name" value="DNA_brk_join_enz"/>
</dbReference>
<keyword evidence="1" id="KW-0233">DNA recombination</keyword>
<protein>
    <recommendedName>
        <fullName evidence="2">Tyr recombinase domain-containing protein</fullName>
    </recommendedName>
</protein>
<dbReference type="Proteomes" id="UP000324800">
    <property type="component" value="Unassembled WGS sequence"/>
</dbReference>